<dbReference type="Pfam" id="PF17766">
    <property type="entry name" value="fn3_6"/>
    <property type="match status" value="1"/>
</dbReference>
<dbReference type="InterPro" id="IPR003137">
    <property type="entry name" value="PA_domain"/>
</dbReference>
<dbReference type="GO" id="GO:0008233">
    <property type="term" value="F:peptidase activity"/>
    <property type="evidence" value="ECO:0007669"/>
    <property type="project" value="UniProtKB-KW"/>
</dbReference>
<dbReference type="PRINTS" id="PR00723">
    <property type="entry name" value="SUBTILISIN"/>
</dbReference>
<feature type="domain" description="Peptidase S8/S53" evidence="9">
    <location>
        <begin position="185"/>
        <end position="652"/>
    </location>
</feature>
<accession>A0ABQ1QYV4</accession>
<comment type="similarity">
    <text evidence="1 6 7">Belongs to the peptidase S8 family.</text>
</comment>
<feature type="domain" description="Subtilisin-like protease fibronectin type-III" evidence="12">
    <location>
        <begin position="707"/>
        <end position="800"/>
    </location>
</feature>
<dbReference type="PROSITE" id="PS00136">
    <property type="entry name" value="SUBTILASE_ASP"/>
    <property type="match status" value="1"/>
</dbReference>
<dbReference type="SUPFAM" id="SSF52743">
    <property type="entry name" value="Subtilisin-like"/>
    <property type="match status" value="1"/>
</dbReference>
<dbReference type="InterPro" id="IPR041469">
    <property type="entry name" value="Subtilisin-like_FN3"/>
</dbReference>
<evidence type="ECO:0000256" key="2">
    <source>
        <dbReference type="ARBA" id="ARBA00022670"/>
    </source>
</evidence>
<proteinExistence type="inferred from homology"/>
<dbReference type="PANTHER" id="PTHR10795">
    <property type="entry name" value="PROPROTEIN CONVERTASE SUBTILISIN/KEXIN"/>
    <property type="match status" value="1"/>
</dbReference>
<evidence type="ECO:0000259" key="9">
    <source>
        <dbReference type="Pfam" id="PF00082"/>
    </source>
</evidence>
<dbReference type="EMBL" id="BMGJ01000002">
    <property type="protein sequence ID" value="GGD52181.1"/>
    <property type="molecule type" value="Genomic_DNA"/>
</dbReference>
<dbReference type="PROSITE" id="PS00137">
    <property type="entry name" value="SUBTILASE_HIS"/>
    <property type="match status" value="1"/>
</dbReference>
<comment type="caution">
    <text evidence="13">The sequence shown here is derived from an EMBL/GenBank/DDBJ whole genome shotgun (WGS) entry which is preliminary data.</text>
</comment>
<keyword evidence="2 6" id="KW-0645">Protease</keyword>
<evidence type="ECO:0000313" key="13">
    <source>
        <dbReference type="EMBL" id="GGD52181.1"/>
    </source>
</evidence>
<dbReference type="InterPro" id="IPR022398">
    <property type="entry name" value="Peptidase_S8_His-AS"/>
</dbReference>
<feature type="domain" description="Inhibitor I9" evidence="11">
    <location>
        <begin position="51"/>
        <end position="158"/>
    </location>
</feature>
<dbReference type="PROSITE" id="PS51892">
    <property type="entry name" value="SUBTILASE"/>
    <property type="match status" value="1"/>
</dbReference>
<dbReference type="Gene3D" id="2.60.40.10">
    <property type="entry name" value="Immunoglobulins"/>
    <property type="match status" value="1"/>
</dbReference>
<dbReference type="GO" id="GO:0006508">
    <property type="term" value="P:proteolysis"/>
    <property type="evidence" value="ECO:0007669"/>
    <property type="project" value="UniProtKB-KW"/>
</dbReference>
<feature type="active site" description="Charge relay system" evidence="6">
    <location>
        <position position="266"/>
    </location>
</feature>
<protein>
    <submittedName>
        <fullName evidence="13">Protease</fullName>
    </submittedName>
</protein>
<dbReference type="InterPro" id="IPR023827">
    <property type="entry name" value="Peptidase_S8_Asp-AS"/>
</dbReference>
<dbReference type="Pfam" id="PF22352">
    <property type="entry name" value="K319L-like_PKD"/>
    <property type="match status" value="1"/>
</dbReference>
<keyword evidence="5 6" id="KW-0720">Serine protease</keyword>
<dbReference type="InterPro" id="IPR010259">
    <property type="entry name" value="S8pro/Inhibitor_I9"/>
</dbReference>
<dbReference type="InterPro" id="IPR000209">
    <property type="entry name" value="Peptidase_S8/S53_dom"/>
</dbReference>
<dbReference type="RefSeq" id="WP_099033283.1">
    <property type="nucleotide sequence ID" value="NZ_BMGJ01000002.1"/>
</dbReference>
<evidence type="ECO:0000256" key="5">
    <source>
        <dbReference type="ARBA" id="ARBA00022825"/>
    </source>
</evidence>
<evidence type="ECO:0000256" key="4">
    <source>
        <dbReference type="ARBA" id="ARBA00022801"/>
    </source>
</evidence>
<dbReference type="InterPro" id="IPR045051">
    <property type="entry name" value="SBT"/>
</dbReference>
<dbReference type="InterPro" id="IPR023828">
    <property type="entry name" value="Peptidase_S8_Ser-AS"/>
</dbReference>
<dbReference type="InterPro" id="IPR013783">
    <property type="entry name" value="Ig-like_fold"/>
</dbReference>
<organism evidence="13 14">
    <name type="scientific">Lacimicrobium alkaliphilum</name>
    <dbReference type="NCBI Taxonomy" id="1526571"/>
    <lineage>
        <taxon>Bacteria</taxon>
        <taxon>Pseudomonadati</taxon>
        <taxon>Pseudomonadota</taxon>
        <taxon>Gammaproteobacteria</taxon>
        <taxon>Alteromonadales</taxon>
        <taxon>Alteromonadaceae</taxon>
        <taxon>Lacimicrobium</taxon>
    </lineage>
</organism>
<dbReference type="Proteomes" id="UP000614272">
    <property type="component" value="Unassembled WGS sequence"/>
</dbReference>
<evidence type="ECO:0000313" key="14">
    <source>
        <dbReference type="Proteomes" id="UP000614272"/>
    </source>
</evidence>
<evidence type="ECO:0000256" key="8">
    <source>
        <dbReference type="SAM" id="MobiDB-lite"/>
    </source>
</evidence>
<sequence length="1279" mass="135464">MNFPRTLLVTALSTTFLLTAPVVGRESKVPLPAGPGKFVKEPGLKNGIYNYIVRLHSPAVAGMASQLTQANSEVETQKQAAHRRLDIHAPAAKRHAASLRQQQQDLRNTIDSQITAAKMVADFQYALNAVVLRLTPKQAARVARLPQVAFVERSEKLSVATDSSPAWTGADQVWEGQNILPAYQGEGVIVGILDTGINTDHPSFAEVADDGYQHQNPLGGYLGDCQTSPGLCNNKLIGVYSYQRITSQYDEFAPGTPENGEDHNGHGSHVAGAAAGNVLFNVPLLDVDGQPMPAFTFERIAGIAPRANLISYQVCEPGEEDDIGFAGCWTDLVIEAIEQAIIDGVDVLNHSIGASSVSPWQGSKGQAFLNAREAGIIIANSAGNSGPDPESASIDTAAPWVLTVAAYTHDRVFGTKTLGDFTGGDSDAPGIIEGEGKTTGISAKIVYAGDFSNPNDPGGDPAQCIEPFPAGTFSKEIVVCDRGQIARVDKGKHVQAGGAGGMVLANVQGDAENLVADNHVIPAIHIDAISADRLRNWLASGTGHRATISVSEIGSDPELANIAADFSSRGPNNQLDDVITPSLAAPGVEIWSAYADDQPEGFKQFPDPADYAFLNGTSMAAPHVAGAAALLKGMHPDWSAAQIQSALMLSANPVTFKEDGLTPSDPFDMGSGMLNVSAAAESGLIMDISIAQYQVANPDAGGDPKTLNMPSMADSACFGTCSWSRIVEGTQTDSWSAQIISDSAQLTFSVSPNSFSINQGEQQQLEIVANSSNAEQGTWQFASLQLSSASGQLLTMPVAIKPTLTTLPETLVIEARRDADSVLINNVQSLTIDELTVRSYGLSVAQTTQGTITEDSNNEDVFDDLSDGVESFSFTVPANAKRFVVELTQSQAPDLDLWVGRDENNDGMAQEEELIELSANSSAIEKVDLTLPDPGEYWVLVQSWQGSGSPSDAFTLNHAIVDGSEADSLMISGPESVEQQQVFSLQVAWDQPMSDNDRVYGAADLGTTPDLAGNLGLLLVDMIRLEDDVTLVPLSAQRVFPGEEVDYKINVAANPGPQSRAYVINATIPENVEVKTQSISGDFTLTESGIRWQLNKVAGSDNRSSLNFTVQVDEEHSGGPIDINLSSQLPQRENTREEQHQPTQRVEVEGPPEVLINNQTEATVSATSGDLVTLMATASDPNQDPLTISWQQTSGSAVTFQQTVLQPAIRMPVVSSSTVLGFQITVTDTAGLSSQASVSVTVNPEPAQNSSGSGGGSLFVSLGALLLLTLRRTHTAGRA</sequence>
<gene>
    <name evidence="13" type="ORF">GCM10011357_05100</name>
</gene>
<name>A0ABQ1QYV4_9ALTE</name>
<evidence type="ECO:0000259" key="11">
    <source>
        <dbReference type="Pfam" id="PF05922"/>
    </source>
</evidence>
<keyword evidence="3" id="KW-0732">Signal</keyword>
<keyword evidence="4 6" id="KW-0378">Hydrolase</keyword>
<dbReference type="InterPro" id="IPR015500">
    <property type="entry name" value="Peptidase_S8_subtilisin-rel"/>
</dbReference>
<keyword evidence="14" id="KW-1185">Reference proteome</keyword>
<dbReference type="Pfam" id="PF02225">
    <property type="entry name" value="PA"/>
    <property type="match status" value="1"/>
</dbReference>
<reference evidence="14" key="1">
    <citation type="journal article" date="2019" name="Int. J. Syst. Evol. Microbiol.">
        <title>The Global Catalogue of Microorganisms (GCM) 10K type strain sequencing project: providing services to taxonomists for standard genome sequencing and annotation.</title>
        <authorList>
            <consortium name="The Broad Institute Genomics Platform"/>
            <consortium name="The Broad Institute Genome Sequencing Center for Infectious Disease"/>
            <person name="Wu L."/>
            <person name="Ma J."/>
        </authorList>
    </citation>
    <scope>NUCLEOTIDE SEQUENCE [LARGE SCALE GENOMIC DNA]</scope>
    <source>
        <strain evidence="14">CGMCC 1.12923</strain>
    </source>
</reference>
<feature type="domain" description="PA" evidence="10">
    <location>
        <begin position="443"/>
        <end position="533"/>
    </location>
</feature>
<feature type="region of interest" description="Disordered" evidence="8">
    <location>
        <begin position="1117"/>
        <end position="1147"/>
    </location>
</feature>
<dbReference type="Gene3D" id="2.60.120.380">
    <property type="match status" value="1"/>
</dbReference>
<dbReference type="Pfam" id="PF00082">
    <property type="entry name" value="Peptidase_S8"/>
    <property type="match status" value="1"/>
</dbReference>
<evidence type="ECO:0000259" key="10">
    <source>
        <dbReference type="Pfam" id="PF02225"/>
    </source>
</evidence>
<feature type="active site" description="Charge relay system" evidence="6">
    <location>
        <position position="194"/>
    </location>
</feature>
<dbReference type="PROSITE" id="PS00138">
    <property type="entry name" value="SUBTILASE_SER"/>
    <property type="match status" value="1"/>
</dbReference>
<evidence type="ECO:0000256" key="1">
    <source>
        <dbReference type="ARBA" id="ARBA00011073"/>
    </source>
</evidence>
<dbReference type="Gene3D" id="3.50.30.30">
    <property type="match status" value="1"/>
</dbReference>
<evidence type="ECO:0000256" key="7">
    <source>
        <dbReference type="RuleBase" id="RU003355"/>
    </source>
</evidence>
<evidence type="ECO:0000259" key="12">
    <source>
        <dbReference type="Pfam" id="PF17766"/>
    </source>
</evidence>
<feature type="active site" description="Charge relay system" evidence="6">
    <location>
        <position position="618"/>
    </location>
</feature>
<dbReference type="CDD" id="cd02120">
    <property type="entry name" value="PA_subtilisin_like"/>
    <property type="match status" value="1"/>
</dbReference>
<dbReference type="Pfam" id="PF05922">
    <property type="entry name" value="Inhibitor_I9"/>
    <property type="match status" value="1"/>
</dbReference>
<evidence type="ECO:0000256" key="3">
    <source>
        <dbReference type="ARBA" id="ARBA00022729"/>
    </source>
</evidence>
<dbReference type="Gene3D" id="3.40.50.200">
    <property type="entry name" value="Peptidase S8/S53 domain"/>
    <property type="match status" value="1"/>
</dbReference>
<evidence type="ECO:0000256" key="6">
    <source>
        <dbReference type="PROSITE-ProRule" id="PRU01240"/>
    </source>
</evidence>
<dbReference type="InterPro" id="IPR036852">
    <property type="entry name" value="Peptidase_S8/S53_dom_sf"/>
</dbReference>